<dbReference type="AlphaFoldDB" id="A0A8D9GS83"/>
<dbReference type="Gramene" id="A03p68440.2_BraZ1">
    <property type="protein sequence ID" value="A03p68440.2_BraZ1.CDS"/>
    <property type="gene ID" value="A03g68440.2_BraZ1"/>
</dbReference>
<accession>A0A8D9GS83</accession>
<evidence type="ECO:0000256" key="1">
    <source>
        <dbReference type="SAM" id="MobiDB-lite"/>
    </source>
</evidence>
<feature type="region of interest" description="Disordered" evidence="1">
    <location>
        <begin position="1"/>
        <end position="60"/>
    </location>
</feature>
<feature type="compositionally biased region" description="Basic residues" evidence="1">
    <location>
        <begin position="48"/>
        <end position="57"/>
    </location>
</feature>
<dbReference type="Proteomes" id="UP000694005">
    <property type="component" value="Chromosome A03"/>
</dbReference>
<name>A0A8D9GS83_BRACM</name>
<gene>
    <name evidence="2" type="ORF">BRAPAZ1V2_A03P68440.2</name>
</gene>
<proteinExistence type="predicted"/>
<feature type="compositionally biased region" description="Low complexity" evidence="1">
    <location>
        <begin position="10"/>
        <end position="21"/>
    </location>
</feature>
<dbReference type="EMBL" id="LS974619">
    <property type="protein sequence ID" value="CAG7885501.1"/>
    <property type="molecule type" value="Genomic_DNA"/>
</dbReference>
<protein>
    <submittedName>
        <fullName evidence="2">Uncharacterized protein</fullName>
    </submittedName>
</protein>
<evidence type="ECO:0000313" key="2">
    <source>
        <dbReference type="EMBL" id="CAG7885501.1"/>
    </source>
</evidence>
<organism evidence="2 3">
    <name type="scientific">Brassica campestris</name>
    <name type="common">Field mustard</name>
    <dbReference type="NCBI Taxonomy" id="3711"/>
    <lineage>
        <taxon>Eukaryota</taxon>
        <taxon>Viridiplantae</taxon>
        <taxon>Streptophyta</taxon>
        <taxon>Embryophyta</taxon>
        <taxon>Tracheophyta</taxon>
        <taxon>Spermatophyta</taxon>
        <taxon>Magnoliopsida</taxon>
        <taxon>eudicotyledons</taxon>
        <taxon>Gunneridae</taxon>
        <taxon>Pentapetalae</taxon>
        <taxon>rosids</taxon>
        <taxon>malvids</taxon>
        <taxon>Brassicales</taxon>
        <taxon>Brassicaceae</taxon>
        <taxon>Brassiceae</taxon>
        <taxon>Brassica</taxon>
    </lineage>
</organism>
<reference evidence="2 3" key="1">
    <citation type="submission" date="2021-07" db="EMBL/GenBank/DDBJ databases">
        <authorList>
            <consortium name="Genoscope - CEA"/>
            <person name="William W."/>
        </authorList>
    </citation>
    <scope>NUCLEOTIDE SEQUENCE [LARGE SCALE GENOMIC DNA]</scope>
</reference>
<evidence type="ECO:0000313" key="3">
    <source>
        <dbReference type="Proteomes" id="UP000694005"/>
    </source>
</evidence>
<sequence length="112" mass="12613">MTVNRDEVTQTRIRTTTFATTNHHGHRSTPPPAANQRGDSSHFTVKPHSGRRSHRHQPGSETYGLVMLLVRACGTETFVPWTLLERAGVQRLNVLATLRFIYPYEENAGCVD</sequence>